<evidence type="ECO:0000259" key="2">
    <source>
        <dbReference type="Pfam" id="PF04235"/>
    </source>
</evidence>
<dbReference type="EMBL" id="LBGP01000004">
    <property type="protein sequence ID" value="KQB04080.1"/>
    <property type="molecule type" value="Genomic_DNA"/>
</dbReference>
<dbReference type="PATRIC" id="fig|1481663.12.peg.2809"/>
<dbReference type="PANTHER" id="PTHR30590">
    <property type="entry name" value="INNER MEMBRANE PROTEIN"/>
    <property type="match status" value="1"/>
</dbReference>
<sequence length="341" mass="38060">MVIVNFKLAMNADNGSSALLNFTYLFEGRASALFVILAGVGIAFMTQKARMSGSSEDIQKARWSIIKRAILLVAAGLAFTPIWEADILRFYGFYFIIAAFLFNLSSKTLLLLTMGFVLTFPLLWVFLDYEHGWDLVNLSYSGFWTVDGMIRHIVFNGFHPIFPWCGFLIFGLWLARLDLTSSRVQRNLLVWSVIILIATEVGFYMLRFWAGDGTTLGMTKDEIDFLLSTSIIPPLPQYMLSAGSSAVIVLLACLKLSNARPASKLIGWISKTGQMTLTLYVAHVIVGMGSLEALGLLYNQSINVSLYAAVLFCVFSIIFSVLWLSRFPTGPLETIFKRLSQ</sequence>
<feature type="transmembrane region" description="Helical" evidence="1">
    <location>
        <begin position="24"/>
        <end position="44"/>
    </location>
</feature>
<feature type="transmembrane region" description="Helical" evidence="1">
    <location>
        <begin position="153"/>
        <end position="175"/>
    </location>
</feature>
<feature type="transmembrane region" description="Helical" evidence="1">
    <location>
        <begin position="109"/>
        <end position="127"/>
    </location>
</feature>
<keyword evidence="1" id="KW-0472">Membrane</keyword>
<comment type="caution">
    <text evidence="3">The sequence shown here is derived from an EMBL/GenBank/DDBJ whole genome shotgun (WGS) entry which is preliminary data.</text>
</comment>
<feature type="transmembrane region" description="Helical" evidence="1">
    <location>
        <begin position="235"/>
        <end position="256"/>
    </location>
</feature>
<gene>
    <name evidence="3" type="ORF">XV92_01580</name>
</gene>
<keyword evidence="1" id="KW-0812">Transmembrane</keyword>
<dbReference type="Proteomes" id="UP000050491">
    <property type="component" value="Unassembled WGS sequence"/>
</dbReference>
<feature type="transmembrane region" description="Helical" evidence="1">
    <location>
        <begin position="88"/>
        <end position="104"/>
    </location>
</feature>
<feature type="transmembrane region" description="Helical" evidence="1">
    <location>
        <begin position="65"/>
        <end position="82"/>
    </location>
</feature>
<reference evidence="3 4" key="1">
    <citation type="journal article" date="2015" name="Genome Biol. Evol.">
        <title>The Dynamics of Genetic Interactions between Vibrio metoecus and Vibrio cholerae, Two Close Relatives Co-Occurring in the Environment.</title>
        <authorList>
            <person name="Orata F.D."/>
            <person name="Kirchberger P.C."/>
            <person name="Meheust R."/>
            <person name="Barlow E.J."/>
            <person name="Tarr C.L."/>
            <person name="Boucher Y."/>
        </authorList>
    </citation>
    <scope>NUCLEOTIDE SEQUENCE [LARGE SCALE GENOMIC DNA]</scope>
    <source>
        <strain evidence="3 4">YB5B04</strain>
    </source>
</reference>
<evidence type="ECO:0000256" key="1">
    <source>
        <dbReference type="SAM" id="Phobius"/>
    </source>
</evidence>
<proteinExistence type="predicted"/>
<dbReference type="InterPro" id="IPR007349">
    <property type="entry name" value="DUF418"/>
</dbReference>
<dbReference type="PANTHER" id="PTHR30590:SF3">
    <property type="entry name" value="HYPOTHETICAL MEMBRANE SPANNING PROTEIN"/>
    <property type="match status" value="1"/>
</dbReference>
<organism evidence="3 4">
    <name type="scientific">Vibrio metoecus</name>
    <dbReference type="NCBI Taxonomy" id="1481663"/>
    <lineage>
        <taxon>Bacteria</taxon>
        <taxon>Pseudomonadati</taxon>
        <taxon>Pseudomonadota</taxon>
        <taxon>Gammaproteobacteria</taxon>
        <taxon>Vibrionales</taxon>
        <taxon>Vibrionaceae</taxon>
        <taxon>Vibrio</taxon>
    </lineage>
</organism>
<feature type="transmembrane region" description="Helical" evidence="1">
    <location>
        <begin position="304"/>
        <end position="324"/>
    </location>
</feature>
<dbReference type="AlphaFoldDB" id="A0A0Q0TP49"/>
<feature type="transmembrane region" description="Helical" evidence="1">
    <location>
        <begin position="187"/>
        <end position="210"/>
    </location>
</feature>
<dbReference type="Pfam" id="PF04235">
    <property type="entry name" value="DUF418"/>
    <property type="match status" value="1"/>
</dbReference>
<keyword evidence="1" id="KW-1133">Transmembrane helix</keyword>
<feature type="domain" description="DUF418" evidence="2">
    <location>
        <begin position="237"/>
        <end position="340"/>
    </location>
</feature>
<evidence type="ECO:0000313" key="4">
    <source>
        <dbReference type="Proteomes" id="UP000050491"/>
    </source>
</evidence>
<dbReference type="InterPro" id="IPR052529">
    <property type="entry name" value="Bact_Transport_Assoc"/>
</dbReference>
<name>A0A0Q0TP49_VIBMT</name>
<evidence type="ECO:0000313" key="3">
    <source>
        <dbReference type="EMBL" id="KQB04080.1"/>
    </source>
</evidence>
<protein>
    <submittedName>
        <fullName evidence="3">Membrane protein</fullName>
    </submittedName>
</protein>
<accession>A0A0Q0TP49</accession>